<comment type="caution">
    <text evidence="3">The sequence shown here is derived from an EMBL/GenBank/DDBJ whole genome shotgun (WGS) entry which is preliminary data.</text>
</comment>
<feature type="domain" description="DUF3857" evidence="2">
    <location>
        <begin position="63"/>
        <end position="219"/>
    </location>
</feature>
<name>A0A178IFB0_9BACT</name>
<dbReference type="STRING" id="1184151.AW736_20560"/>
<organism evidence="3 4">
    <name type="scientific">Termitidicoccus mucosus</name>
    <dbReference type="NCBI Taxonomy" id="1184151"/>
    <lineage>
        <taxon>Bacteria</taxon>
        <taxon>Pseudomonadati</taxon>
        <taxon>Verrucomicrobiota</taxon>
        <taxon>Opitutia</taxon>
        <taxon>Opitutales</taxon>
        <taxon>Opitutaceae</taxon>
        <taxon>Termitidicoccus</taxon>
    </lineage>
</organism>
<proteinExistence type="predicted"/>
<dbReference type="Pfam" id="PF12969">
    <property type="entry name" value="DUF3857"/>
    <property type="match status" value="1"/>
</dbReference>
<dbReference type="InterPro" id="IPR038765">
    <property type="entry name" value="Papain-like_cys_pep_sf"/>
</dbReference>
<dbReference type="InterPro" id="IPR024618">
    <property type="entry name" value="DUF3857"/>
</dbReference>
<feature type="chain" id="PRO_5008088742" description="DUF3857 domain-containing protein" evidence="1">
    <location>
        <begin position="27"/>
        <end position="659"/>
    </location>
</feature>
<evidence type="ECO:0000313" key="4">
    <source>
        <dbReference type="Proteomes" id="UP000078486"/>
    </source>
</evidence>
<keyword evidence="1" id="KW-0732">Signal</keyword>
<dbReference type="EMBL" id="LRRQ01000157">
    <property type="protein sequence ID" value="OAM87769.1"/>
    <property type="molecule type" value="Genomic_DNA"/>
</dbReference>
<reference evidence="3 4" key="1">
    <citation type="submission" date="2016-01" db="EMBL/GenBank/DDBJ databases">
        <title>High potential of lignocellulose degradation of a new Verrucomicrobia species.</title>
        <authorList>
            <person name="Wang Y."/>
            <person name="Shi Y."/>
            <person name="Qiu Z."/>
            <person name="Liu S."/>
            <person name="Yang H."/>
        </authorList>
    </citation>
    <scope>NUCLEOTIDE SEQUENCE [LARGE SCALE GENOMIC DNA]</scope>
    <source>
        <strain evidence="3 4">TSB47</strain>
    </source>
</reference>
<dbReference type="Proteomes" id="UP000078486">
    <property type="component" value="Unassembled WGS sequence"/>
</dbReference>
<dbReference type="Gene3D" id="3.10.620.30">
    <property type="match status" value="1"/>
</dbReference>
<feature type="signal peptide" evidence="1">
    <location>
        <begin position="1"/>
        <end position="26"/>
    </location>
</feature>
<dbReference type="SUPFAM" id="SSF54001">
    <property type="entry name" value="Cysteine proteinases"/>
    <property type="match status" value="1"/>
</dbReference>
<dbReference type="AlphaFoldDB" id="A0A178IFB0"/>
<keyword evidence="4" id="KW-1185">Reference proteome</keyword>
<evidence type="ECO:0000313" key="3">
    <source>
        <dbReference type="EMBL" id="OAM87769.1"/>
    </source>
</evidence>
<gene>
    <name evidence="3" type="ORF">AW736_20560</name>
</gene>
<accession>A0A178IFB0</accession>
<dbReference type="OrthoDB" id="9807978at2"/>
<dbReference type="Gene3D" id="2.60.40.3140">
    <property type="match status" value="1"/>
</dbReference>
<dbReference type="Gene3D" id="2.60.120.1130">
    <property type="match status" value="1"/>
</dbReference>
<sequence length="659" mass="71615">MFPSRQILRALPLLAAALSFLPAAHAAPPRWMTEAMARACPAGDHDTPAAVIHDEALTTVASDGKITTRTMHAVRVLTRYGRDYATVAIPYTADTENISGFRAWLRLPSGEVKEYRAKDTADIALSPEAVYADTRSIVFTPPNVVAGSVFGFEYTREDLGTHGQDMWTFQSTIPVLFSRVTYKLAKGWGARSLTFNHADIQPVAEKDALAWELRDLPSVRTEPASPPFGQLAASIGIDLVPPAASSKRGPARTSFASWTDVSACYTPVHDTAAAPDQAIRQKVNALLAGAGPAQWERIRALARHAQIVRYVSIQMGLGRGGGYTPRAAAEVFKTNYGDCKDKTALLRAMLQAAGISSHPVLVYAADRHAVSDRWPTPAQFDHCIIGICVDETVSVPAVIEVPGLGRLLIFDPTNPSTALGNIDSDLQGGRALVLAGPSGAMITLPFTPAESNHLERAITAQLTATGAIGARIKEHTTGQMAAYERALFHAPGSKYEKIILDWINTTAPGAKIVTNKQQDDMNADIFDLMVDFAAPAYARAMRDKLLVFKPAIVSRRHYIPFDDPDRRHPIRLHPNSFAETADILIPDGFAVDELPPPVDVAADFGRYTATCTTEAGKVHYRRSLRVNAATIPAANYKLVRRFYEAVRNAEQSPVVLVRR</sequence>
<dbReference type="RefSeq" id="WP_068772181.1">
    <property type="nucleotide sequence ID" value="NZ_CP109796.1"/>
</dbReference>
<protein>
    <recommendedName>
        <fullName evidence="2">DUF3857 domain-containing protein</fullName>
    </recommendedName>
</protein>
<evidence type="ECO:0000256" key="1">
    <source>
        <dbReference type="SAM" id="SignalP"/>
    </source>
</evidence>
<evidence type="ECO:0000259" key="2">
    <source>
        <dbReference type="Pfam" id="PF12969"/>
    </source>
</evidence>